<reference evidence="1" key="1">
    <citation type="submission" date="2020-08" db="EMBL/GenBank/DDBJ databases">
        <title>Plant associated metagenomes--Microbial community diversity and host control of community assembly across model and emerging plant ecological genomics systems.</title>
        <authorList>
            <person name="Dangl J."/>
        </authorList>
    </citation>
    <scope>NUCLEOTIDE SEQUENCE</scope>
    <source>
        <strain evidence="1">KD5</strain>
    </source>
</reference>
<accession>A0ACC5M999</accession>
<name>A0ACC5M999_9PSED</name>
<sequence length="27" mass="2765">MPVETIGLSQRPVSHGCVLLACASPKA</sequence>
<dbReference type="EMBL" id="JACHVR010000001">
    <property type="protein sequence ID" value="MBB2885179.1"/>
    <property type="molecule type" value="Genomic_DNA"/>
</dbReference>
<comment type="caution">
    <text evidence="1">The sequence shown here is derived from an EMBL/GenBank/DDBJ whole genome shotgun (WGS) entry which is preliminary data.</text>
</comment>
<evidence type="ECO:0000313" key="2">
    <source>
        <dbReference type="Proteomes" id="UP000589818"/>
    </source>
</evidence>
<keyword evidence="2" id="KW-1185">Reference proteome</keyword>
<proteinExistence type="predicted"/>
<dbReference type="Proteomes" id="UP000589818">
    <property type="component" value="Unassembled WGS sequence"/>
</dbReference>
<evidence type="ECO:0000313" key="1">
    <source>
        <dbReference type="EMBL" id="MBB2885179.1"/>
    </source>
</evidence>
<protein>
    <submittedName>
        <fullName evidence="1">Uncharacterized protein</fullName>
    </submittedName>
</protein>
<organism evidence="1 2">
    <name type="scientific">Pseudomonas umsongensis</name>
    <dbReference type="NCBI Taxonomy" id="198618"/>
    <lineage>
        <taxon>Bacteria</taxon>
        <taxon>Pseudomonadati</taxon>
        <taxon>Pseudomonadota</taxon>
        <taxon>Gammaproteobacteria</taxon>
        <taxon>Pseudomonadales</taxon>
        <taxon>Pseudomonadaceae</taxon>
        <taxon>Pseudomonas</taxon>
    </lineage>
</organism>
<gene>
    <name evidence="1" type="ORF">FHR69_001045</name>
</gene>